<dbReference type="Proteomes" id="UP001362999">
    <property type="component" value="Unassembled WGS sequence"/>
</dbReference>
<evidence type="ECO:0000313" key="2">
    <source>
        <dbReference type="Proteomes" id="UP001362999"/>
    </source>
</evidence>
<name>A0AAW0DK18_9AGAR</name>
<proteinExistence type="predicted"/>
<dbReference type="PANTHER" id="PTHR31252:SF11">
    <property type="entry name" value="DUF4419 DOMAIN-CONTAINING PROTEIN"/>
    <property type="match status" value="1"/>
</dbReference>
<comment type="caution">
    <text evidence="1">The sequence shown here is derived from an EMBL/GenBank/DDBJ whole genome shotgun (WGS) entry which is preliminary data.</text>
</comment>
<keyword evidence="2" id="KW-1185">Reference proteome</keyword>
<evidence type="ECO:0000313" key="1">
    <source>
        <dbReference type="EMBL" id="KAK7052184.1"/>
    </source>
</evidence>
<dbReference type="EMBL" id="JAWWNJ010000007">
    <property type="protein sequence ID" value="KAK7052184.1"/>
    <property type="molecule type" value="Genomic_DNA"/>
</dbReference>
<dbReference type="AlphaFoldDB" id="A0AAW0DK18"/>
<reference evidence="1 2" key="1">
    <citation type="journal article" date="2024" name="J Genomics">
        <title>Draft genome sequencing and assembly of Favolaschia claudopus CIRM-BRFM 2984 isolated from oak limbs.</title>
        <authorList>
            <person name="Navarro D."/>
            <person name="Drula E."/>
            <person name="Chaduli D."/>
            <person name="Cazenave R."/>
            <person name="Ahrendt S."/>
            <person name="Wang J."/>
            <person name="Lipzen A."/>
            <person name="Daum C."/>
            <person name="Barry K."/>
            <person name="Grigoriev I.V."/>
            <person name="Favel A."/>
            <person name="Rosso M.N."/>
            <person name="Martin F."/>
        </authorList>
    </citation>
    <scope>NUCLEOTIDE SEQUENCE [LARGE SCALE GENOMIC DNA]</scope>
    <source>
        <strain evidence="1 2">CIRM-BRFM 2984</strain>
    </source>
</reference>
<protein>
    <submittedName>
        <fullName evidence="1">Uncharacterized protein</fullName>
    </submittedName>
</protein>
<sequence length="444" mass="49586">MPVSFKVADHSANPVTLGEKELEGLTSEEILARACVHQYRSAERVLRSSFVDASESAESKPSSSMSRRLSKLNPFSKAKSSAAPASPLSDGPTPVLLPSPNGFVHTVISAYNKHHNLIIRPDDVWITILTQFNFFVNANSELLRASFVAHEGKQELKISQQGPKYALDFGRMAKEMAGLLGKVVVDPTLRAWVLPSFSTTTDKDKTVGAIVMMATLKAYFEYVFESIECGIPRVTLEGTKKDWQDVLQRLEKLKEYGVETTAWYHLLVPVISRFVKAFDAPNDAANVKFWGQITHFISGGSGPSYYSGWITAFCPWNEEGKWIGLPLRKESDVKSSVPPDSLSAKEFWKCYGNSDHYYWTHNTRLSLDDTPFHLVECNNIPCSYVEVPVKLKEEHSDETEPCTMVAGVVGTLATASTGGERDTVQPVTGWWMFLNREVPRPQYY</sequence>
<organism evidence="1 2">
    <name type="scientific">Favolaschia claudopus</name>
    <dbReference type="NCBI Taxonomy" id="2862362"/>
    <lineage>
        <taxon>Eukaryota</taxon>
        <taxon>Fungi</taxon>
        <taxon>Dikarya</taxon>
        <taxon>Basidiomycota</taxon>
        <taxon>Agaricomycotina</taxon>
        <taxon>Agaricomycetes</taxon>
        <taxon>Agaricomycetidae</taxon>
        <taxon>Agaricales</taxon>
        <taxon>Marasmiineae</taxon>
        <taxon>Mycenaceae</taxon>
        <taxon>Favolaschia</taxon>
    </lineage>
</organism>
<gene>
    <name evidence="1" type="ORF">R3P38DRAFT_1638342</name>
</gene>
<accession>A0AAW0DK18</accession>
<dbReference type="PANTHER" id="PTHR31252">
    <property type="entry name" value="DUF4419 DOMAIN-CONTAINING PROTEIN"/>
    <property type="match status" value="1"/>
</dbReference>
<dbReference type="Pfam" id="PF14388">
    <property type="entry name" value="DUF4419"/>
    <property type="match status" value="1"/>
</dbReference>
<dbReference type="InterPro" id="IPR025533">
    <property type="entry name" value="DUF4419"/>
</dbReference>